<feature type="transmembrane region" description="Helical" evidence="5">
    <location>
        <begin position="243"/>
        <end position="264"/>
    </location>
</feature>
<keyword evidence="3 5" id="KW-1133">Transmembrane helix</keyword>
<feature type="transmembrane region" description="Helical" evidence="5">
    <location>
        <begin position="51"/>
        <end position="71"/>
    </location>
</feature>
<reference evidence="7" key="1">
    <citation type="journal article" date="2021" name="PeerJ">
        <title>Extensive microbial diversity within the chicken gut microbiome revealed by metagenomics and culture.</title>
        <authorList>
            <person name="Gilroy R."/>
            <person name="Ravi A."/>
            <person name="Getino M."/>
            <person name="Pursley I."/>
            <person name="Horton D.L."/>
            <person name="Alikhan N.F."/>
            <person name="Baker D."/>
            <person name="Gharbi K."/>
            <person name="Hall N."/>
            <person name="Watson M."/>
            <person name="Adriaenssens E.M."/>
            <person name="Foster-Nyarko E."/>
            <person name="Jarju S."/>
            <person name="Secka A."/>
            <person name="Antonio M."/>
            <person name="Oren A."/>
            <person name="Chaudhuri R.R."/>
            <person name="La Ragione R."/>
            <person name="Hildebrand F."/>
            <person name="Pallen M.J."/>
        </authorList>
    </citation>
    <scope>NUCLEOTIDE SEQUENCE</scope>
    <source>
        <strain evidence="7">ChiSxjej5B17-1746</strain>
    </source>
</reference>
<comment type="subcellular location">
    <subcellularLocation>
        <location evidence="1">Membrane</location>
        <topology evidence="1">Multi-pass membrane protein</topology>
    </subcellularLocation>
</comment>
<dbReference type="Gene3D" id="1.20.1250.20">
    <property type="entry name" value="MFS general substrate transporter like domains"/>
    <property type="match status" value="2"/>
</dbReference>
<feature type="transmembrane region" description="Helical" evidence="5">
    <location>
        <begin position="276"/>
        <end position="294"/>
    </location>
</feature>
<feature type="transmembrane region" description="Helical" evidence="5">
    <location>
        <begin position="331"/>
        <end position="355"/>
    </location>
</feature>
<feature type="transmembrane region" description="Helical" evidence="5">
    <location>
        <begin position="105"/>
        <end position="125"/>
    </location>
</feature>
<dbReference type="InterPro" id="IPR001958">
    <property type="entry name" value="Tet-R_TetA/multi-R_MdtG-like"/>
</dbReference>
<accession>A0A9D1R3F5</accession>
<dbReference type="InterPro" id="IPR036259">
    <property type="entry name" value="MFS_trans_sf"/>
</dbReference>
<dbReference type="GO" id="GO:0016020">
    <property type="term" value="C:membrane"/>
    <property type="evidence" value="ECO:0007669"/>
    <property type="project" value="UniProtKB-SubCell"/>
</dbReference>
<dbReference type="EMBL" id="DXGI01000365">
    <property type="protein sequence ID" value="HIW79406.1"/>
    <property type="molecule type" value="Genomic_DNA"/>
</dbReference>
<gene>
    <name evidence="7" type="ORF">H9874_09735</name>
</gene>
<feature type="transmembrane region" description="Helical" evidence="5">
    <location>
        <begin position="204"/>
        <end position="223"/>
    </location>
</feature>
<feature type="domain" description="Major facilitator superfamily (MFS) profile" evidence="6">
    <location>
        <begin position="209"/>
        <end position="383"/>
    </location>
</feature>
<dbReference type="PRINTS" id="PR01035">
    <property type="entry name" value="TCRTETA"/>
</dbReference>
<evidence type="ECO:0000256" key="3">
    <source>
        <dbReference type="ARBA" id="ARBA00022989"/>
    </source>
</evidence>
<dbReference type="PANTHER" id="PTHR23514:SF13">
    <property type="entry name" value="INNER MEMBRANE PROTEIN YBJJ"/>
    <property type="match status" value="1"/>
</dbReference>
<evidence type="ECO:0000256" key="2">
    <source>
        <dbReference type="ARBA" id="ARBA00022692"/>
    </source>
</evidence>
<protein>
    <submittedName>
        <fullName evidence="7">MFS transporter</fullName>
    </submittedName>
</protein>
<dbReference type="InterPro" id="IPR011701">
    <property type="entry name" value="MFS"/>
</dbReference>
<evidence type="ECO:0000256" key="1">
    <source>
        <dbReference type="ARBA" id="ARBA00004141"/>
    </source>
</evidence>
<dbReference type="CDD" id="cd17393">
    <property type="entry name" value="MFS_MosC_like"/>
    <property type="match status" value="1"/>
</dbReference>
<feature type="transmembrane region" description="Helical" evidence="5">
    <location>
        <begin position="361"/>
        <end position="382"/>
    </location>
</feature>
<evidence type="ECO:0000256" key="4">
    <source>
        <dbReference type="ARBA" id="ARBA00023136"/>
    </source>
</evidence>
<dbReference type="SUPFAM" id="SSF103473">
    <property type="entry name" value="MFS general substrate transporter"/>
    <property type="match status" value="1"/>
</dbReference>
<organism evidence="7 8">
    <name type="scientific">Candidatus Bilophila faecipullorum</name>
    <dbReference type="NCBI Taxonomy" id="2838482"/>
    <lineage>
        <taxon>Bacteria</taxon>
        <taxon>Pseudomonadati</taxon>
        <taxon>Thermodesulfobacteriota</taxon>
        <taxon>Desulfovibrionia</taxon>
        <taxon>Desulfovibrionales</taxon>
        <taxon>Desulfovibrionaceae</taxon>
        <taxon>Bilophila</taxon>
    </lineage>
</organism>
<evidence type="ECO:0000313" key="7">
    <source>
        <dbReference type="EMBL" id="HIW79406.1"/>
    </source>
</evidence>
<comment type="caution">
    <text evidence="7">The sequence shown here is derived from an EMBL/GenBank/DDBJ whole genome shotgun (WGS) entry which is preliminary data.</text>
</comment>
<keyword evidence="2 5" id="KW-0812">Transmembrane</keyword>
<proteinExistence type="predicted"/>
<keyword evidence="4 5" id="KW-0472">Membrane</keyword>
<dbReference type="GO" id="GO:0022857">
    <property type="term" value="F:transmembrane transporter activity"/>
    <property type="evidence" value="ECO:0007669"/>
    <property type="project" value="InterPro"/>
</dbReference>
<evidence type="ECO:0000259" key="6">
    <source>
        <dbReference type="PROSITE" id="PS50850"/>
    </source>
</evidence>
<feature type="transmembrane region" description="Helical" evidence="5">
    <location>
        <begin position="83"/>
        <end position="99"/>
    </location>
</feature>
<dbReference type="PROSITE" id="PS50850">
    <property type="entry name" value="MFS"/>
    <property type="match status" value="1"/>
</dbReference>
<dbReference type="Proteomes" id="UP000824264">
    <property type="component" value="Unassembled WGS sequence"/>
</dbReference>
<dbReference type="InterPro" id="IPR020846">
    <property type="entry name" value="MFS_dom"/>
</dbReference>
<feature type="transmembrane region" description="Helical" evidence="5">
    <location>
        <begin position="146"/>
        <end position="167"/>
    </location>
</feature>
<feature type="transmembrane region" description="Helical" evidence="5">
    <location>
        <begin position="300"/>
        <end position="319"/>
    </location>
</feature>
<evidence type="ECO:0000256" key="5">
    <source>
        <dbReference type="SAM" id="Phobius"/>
    </source>
</evidence>
<dbReference type="PANTHER" id="PTHR23514">
    <property type="entry name" value="BYPASS OF STOP CODON PROTEIN 6"/>
    <property type="match status" value="1"/>
</dbReference>
<dbReference type="AlphaFoldDB" id="A0A9D1R3F5"/>
<reference evidence="7" key="2">
    <citation type="submission" date="2021-04" db="EMBL/GenBank/DDBJ databases">
        <authorList>
            <person name="Gilroy R."/>
        </authorList>
    </citation>
    <scope>NUCLEOTIDE SEQUENCE</scope>
    <source>
        <strain evidence="7">ChiSxjej5B17-1746</strain>
    </source>
</reference>
<dbReference type="Pfam" id="PF07690">
    <property type="entry name" value="MFS_1"/>
    <property type="match status" value="2"/>
</dbReference>
<evidence type="ECO:0000313" key="8">
    <source>
        <dbReference type="Proteomes" id="UP000824264"/>
    </source>
</evidence>
<sequence length="383" mass="39472">MTFSDEATSRPVPGHGERMATRVAFFVVGVGYSMWAALVPYAKVRLGLDEATLGLLLLCIGLGSLLAMPFTGPLTGRFGCRRLLFVSLPATLVALPLLAMLESPWAMAACLLVFGAAVGMADVALNIQAVFVERGSGRALMSGFHGFYSVGGFCGAGGMALLLGAGLGPLASAGVLCAGLFLLLCLYGGYFLPYGADGGTRMIAMPRGVVLLIGVLCFIMYLSEGTILDWGALFMSAERGTETASAGLAFACFSIAMTLGRLFGDRVVQAFGDARVLLWGSLCGACGFGLTIFAPSAWLSFLGFGVVGLGVSNIVPVLLSATARQTIMPLGLAVSAVTTIGYLGILAGPALMGFVAHATSLAAIFIITLALMLFVAAVSRFVP</sequence>
<name>A0A9D1R3F5_9BACT</name>
<feature type="transmembrane region" description="Helical" evidence="5">
    <location>
        <begin position="173"/>
        <end position="192"/>
    </location>
</feature>
<dbReference type="InterPro" id="IPR051788">
    <property type="entry name" value="MFS_Transporter"/>
</dbReference>
<feature type="transmembrane region" description="Helical" evidence="5">
    <location>
        <begin position="20"/>
        <end position="39"/>
    </location>
</feature>